<dbReference type="PANTHER" id="PTHR11910">
    <property type="entry name" value="ATP SYNTHASE DELTA CHAIN"/>
    <property type="match status" value="1"/>
</dbReference>
<dbReference type="InterPro" id="IPR000711">
    <property type="entry name" value="ATPase_OSCP/dsu"/>
</dbReference>
<dbReference type="GO" id="GO:0016020">
    <property type="term" value="C:membrane"/>
    <property type="evidence" value="ECO:0007669"/>
    <property type="project" value="UniProtKB-SubCell"/>
</dbReference>
<keyword evidence="8" id="KW-0066">ATP synthesis</keyword>
<dbReference type="SUPFAM" id="SSF47928">
    <property type="entry name" value="N-terminal domain of the delta subunit of the F1F0-ATP synthase"/>
    <property type="match status" value="1"/>
</dbReference>
<name>A0A1E5R2A0_9ASCO</name>
<dbReference type="EMBL" id="LPNM01000011">
    <property type="protein sequence ID" value="OEJ81022.1"/>
    <property type="molecule type" value="Genomic_DNA"/>
</dbReference>
<sequence>MFTRSAIRNLATAAKVVKPPVQLFGLDGTYATALYTASMKASSIDATYDSLNKLSDMIKQDPKISSVLENPSLSQQERLEVVKILEGKIPKIDQSVSNFLDVLSANNRLSLLSKINSSFQQLYSAHNGVVEANVVSAVPLDSKILKRLNKAISSSSLIKEGQTLKISNIVNPDVQGGLVVEVGDRTADLSIATKINKLNQLLNETI</sequence>
<protein>
    <recommendedName>
        <fullName evidence="3">ATP synthase subunit 5, mitochondrial</fullName>
    </recommendedName>
</protein>
<keyword evidence="4" id="KW-0813">Transport</keyword>
<evidence type="ECO:0000256" key="2">
    <source>
        <dbReference type="ARBA" id="ARBA00007046"/>
    </source>
</evidence>
<organism evidence="9 10">
    <name type="scientific">Hanseniaspora osmophila</name>
    <dbReference type="NCBI Taxonomy" id="56408"/>
    <lineage>
        <taxon>Eukaryota</taxon>
        <taxon>Fungi</taxon>
        <taxon>Dikarya</taxon>
        <taxon>Ascomycota</taxon>
        <taxon>Saccharomycotina</taxon>
        <taxon>Saccharomycetes</taxon>
        <taxon>Saccharomycodales</taxon>
        <taxon>Saccharomycodaceae</taxon>
        <taxon>Hanseniaspora</taxon>
    </lineage>
</organism>
<dbReference type="InterPro" id="IPR020781">
    <property type="entry name" value="ATPase_OSCP/d_CS"/>
</dbReference>
<evidence type="ECO:0000256" key="8">
    <source>
        <dbReference type="ARBA" id="ARBA00023310"/>
    </source>
</evidence>
<evidence type="ECO:0000256" key="4">
    <source>
        <dbReference type="ARBA" id="ARBA00022448"/>
    </source>
</evidence>
<reference evidence="10" key="1">
    <citation type="journal article" date="2016" name="Genome Announc.">
        <title>Genome sequences of three species of Hanseniaspora isolated from spontaneous wine fermentations.</title>
        <authorList>
            <person name="Sternes P.R."/>
            <person name="Lee D."/>
            <person name="Kutyna D.R."/>
            <person name="Borneman A.R."/>
        </authorList>
    </citation>
    <scope>NUCLEOTIDE SEQUENCE [LARGE SCALE GENOMIC DNA]</scope>
    <source>
        <strain evidence="10">AWRI3579</strain>
    </source>
</reference>
<dbReference type="STRING" id="56408.A0A1E5R2A0"/>
<evidence type="ECO:0000256" key="7">
    <source>
        <dbReference type="ARBA" id="ARBA00023136"/>
    </source>
</evidence>
<dbReference type="OrthoDB" id="1262810at2759"/>
<dbReference type="Proteomes" id="UP000095728">
    <property type="component" value="Unassembled WGS sequence"/>
</dbReference>
<evidence type="ECO:0000256" key="6">
    <source>
        <dbReference type="ARBA" id="ARBA00023065"/>
    </source>
</evidence>
<dbReference type="InParanoid" id="A0A1E5R2A0"/>
<dbReference type="HAMAP" id="MF_01416">
    <property type="entry name" value="ATP_synth_delta_bact"/>
    <property type="match status" value="1"/>
</dbReference>
<comment type="similarity">
    <text evidence="2">Belongs to the ATPase delta chain family.</text>
</comment>
<dbReference type="Pfam" id="PF00213">
    <property type="entry name" value="OSCP"/>
    <property type="match status" value="1"/>
</dbReference>
<dbReference type="Gene3D" id="1.10.520.20">
    <property type="entry name" value="N-terminal domain of the delta subunit of the F1F0-ATP synthase"/>
    <property type="match status" value="1"/>
</dbReference>
<dbReference type="FunCoup" id="A0A1E5R2A0">
    <property type="interactions" value="702"/>
</dbReference>
<proteinExistence type="inferred from homology"/>
<evidence type="ECO:0000256" key="5">
    <source>
        <dbReference type="ARBA" id="ARBA00022781"/>
    </source>
</evidence>
<keyword evidence="6" id="KW-0406">Ion transport</keyword>
<keyword evidence="5" id="KW-0375">Hydrogen ion transport</keyword>
<keyword evidence="10" id="KW-1185">Reference proteome</keyword>
<dbReference type="PROSITE" id="PS00389">
    <property type="entry name" value="ATPASE_DELTA"/>
    <property type="match status" value="1"/>
</dbReference>
<dbReference type="InterPro" id="IPR026015">
    <property type="entry name" value="ATP_synth_OSCP/delta_N_sf"/>
</dbReference>
<evidence type="ECO:0000256" key="3">
    <source>
        <dbReference type="ARBA" id="ARBA00014723"/>
    </source>
</evidence>
<comment type="caution">
    <text evidence="9">The sequence shown here is derived from an EMBL/GenBank/DDBJ whole genome shotgun (WGS) entry which is preliminary data.</text>
</comment>
<evidence type="ECO:0000256" key="1">
    <source>
        <dbReference type="ARBA" id="ARBA00004370"/>
    </source>
</evidence>
<dbReference type="GO" id="GO:0046933">
    <property type="term" value="F:proton-transporting ATP synthase activity, rotational mechanism"/>
    <property type="evidence" value="ECO:0007669"/>
    <property type="project" value="InterPro"/>
</dbReference>
<evidence type="ECO:0000313" key="10">
    <source>
        <dbReference type="Proteomes" id="UP000095728"/>
    </source>
</evidence>
<dbReference type="PRINTS" id="PR00125">
    <property type="entry name" value="ATPASEDELTA"/>
</dbReference>
<dbReference type="AlphaFoldDB" id="A0A1E5R2A0"/>
<dbReference type="NCBIfam" id="TIGR01145">
    <property type="entry name" value="ATP_synt_delta"/>
    <property type="match status" value="1"/>
</dbReference>
<keyword evidence="7" id="KW-0472">Membrane</keyword>
<comment type="subcellular location">
    <subcellularLocation>
        <location evidence="1">Membrane</location>
    </subcellularLocation>
</comment>
<gene>
    <name evidence="9" type="ORF">AWRI3579_g3944</name>
</gene>
<evidence type="ECO:0000313" key="9">
    <source>
        <dbReference type="EMBL" id="OEJ81022.1"/>
    </source>
</evidence>
<accession>A0A1E5R2A0</accession>